<dbReference type="STRING" id="1296565.SAMN05660657_04454"/>
<dbReference type="OrthoDB" id="3442974at2"/>
<keyword evidence="3" id="KW-1185">Reference proteome</keyword>
<evidence type="ECO:0000313" key="3">
    <source>
        <dbReference type="Proteomes" id="UP000199546"/>
    </source>
</evidence>
<evidence type="ECO:0000313" key="2">
    <source>
        <dbReference type="EMBL" id="SFT98527.1"/>
    </source>
</evidence>
<dbReference type="AlphaFoldDB" id="A0A1I7CGI1"/>
<proteinExistence type="predicted"/>
<dbReference type="EMBL" id="FPBA01000021">
    <property type="protein sequence ID" value="SFT98527.1"/>
    <property type="molecule type" value="Genomic_DNA"/>
</dbReference>
<gene>
    <name evidence="2" type="ORF">SAMN05660657_04454</name>
</gene>
<sequence length="724" mass="76189">MPTTLVSGLLAAAGLAAAPLPIGPAARNADFLPETPIVLTIGSLVKTGAGATAIPDRDRPLLQVVLGPEATPLGVADRLYDLARNTLPAVDRGKLPKVVDMAVLLLRRLGWDSVAAMDANWNVGALVPLPVQHVAAGWVLDVGELTAPAGGITDYSRIGRVARLLTGADPLRPPADQGPDRLRARVAADLLTAIGPAPVTTLPGIGAALAERLRRNPYDAVIYTVEVLRALQATGQPPVDRRAELATALVAALRDPELDLVSATTGGHGVLRACFTVLAAGASRDRLGAALLQPKDAQQRYFGLDQRLPARAKVEPPLSAPGLPRSSKAAMALGRRIEVGADSAKQKRDQSVWFGPAVPGVLKPGDVYAAYRASIGRPGPSAGPAATVADKIFAARIAASLAIAPLEGQLDGVRMADMALLSFGCQQWSLHVNKEGPALLERLRAREPLLFDLHFGMHGLAVAICDSKGRIATDPVQTVVADNPLAFTGGAANAIEEYYPSFATVLRLTAGADPANLPEGELAPIKGKNRGRFELLGWTVELDKNGAETLRRRAAPDWAARFRLAMTTTPEVWTTQMQQAAFRFTRLIGEVTVTAGQSWCGHRHELTELLSSEGAAAIAADVHINAPSALVDLNADNIITAAWNRVQAALTTEAGSVAAAVAAAHVPGTNRLNDATLQRFLLVLGGRRSRRGVSPDKRLGYVMSLLDKTPDGLSARPGSFAGWR</sequence>
<keyword evidence="1" id="KW-0732">Signal</keyword>
<protein>
    <submittedName>
        <fullName evidence="2">Uncharacterized protein</fullName>
    </submittedName>
</protein>
<accession>A0A1I7CGI1</accession>
<organism evidence="2 3">
    <name type="scientific">Geodermatophilus amargosae</name>
    <dbReference type="NCBI Taxonomy" id="1296565"/>
    <lineage>
        <taxon>Bacteria</taxon>
        <taxon>Bacillati</taxon>
        <taxon>Actinomycetota</taxon>
        <taxon>Actinomycetes</taxon>
        <taxon>Geodermatophilales</taxon>
        <taxon>Geodermatophilaceae</taxon>
        <taxon>Geodermatophilus</taxon>
    </lineage>
</organism>
<dbReference type="Proteomes" id="UP000199546">
    <property type="component" value="Unassembled WGS sequence"/>
</dbReference>
<feature type="chain" id="PRO_5038578520" evidence="1">
    <location>
        <begin position="19"/>
        <end position="724"/>
    </location>
</feature>
<evidence type="ECO:0000256" key="1">
    <source>
        <dbReference type="SAM" id="SignalP"/>
    </source>
</evidence>
<feature type="signal peptide" evidence="1">
    <location>
        <begin position="1"/>
        <end position="18"/>
    </location>
</feature>
<reference evidence="3" key="1">
    <citation type="submission" date="2016-10" db="EMBL/GenBank/DDBJ databases">
        <authorList>
            <person name="Varghese N."/>
            <person name="Submissions S."/>
        </authorList>
    </citation>
    <scope>NUCLEOTIDE SEQUENCE [LARGE SCALE GENOMIC DNA]</scope>
    <source>
        <strain evidence="3">DSM 46136</strain>
    </source>
</reference>
<dbReference type="RefSeq" id="WP_093582945.1">
    <property type="nucleotide sequence ID" value="NZ_FPBA01000021.1"/>
</dbReference>
<name>A0A1I7CGI1_9ACTN</name>